<evidence type="ECO:0000256" key="1">
    <source>
        <dbReference type="SAM" id="MobiDB-lite"/>
    </source>
</evidence>
<protein>
    <submittedName>
        <fullName evidence="2">Uncharacterized protein</fullName>
    </submittedName>
</protein>
<dbReference type="Proteomes" id="UP000613266">
    <property type="component" value="Unassembled WGS sequence"/>
</dbReference>
<accession>A0A931NDH8</accession>
<keyword evidence="3" id="KW-1185">Reference proteome</keyword>
<dbReference type="EMBL" id="JAEDAK010000004">
    <property type="protein sequence ID" value="MBH9576692.1"/>
    <property type="molecule type" value="Genomic_DNA"/>
</dbReference>
<organism evidence="2 3">
    <name type="scientific">Inhella proteolytica</name>
    <dbReference type="NCBI Taxonomy" id="2795029"/>
    <lineage>
        <taxon>Bacteria</taxon>
        <taxon>Pseudomonadati</taxon>
        <taxon>Pseudomonadota</taxon>
        <taxon>Betaproteobacteria</taxon>
        <taxon>Burkholderiales</taxon>
        <taxon>Sphaerotilaceae</taxon>
        <taxon>Inhella</taxon>
    </lineage>
</organism>
<dbReference type="AlphaFoldDB" id="A0A931NDH8"/>
<comment type="caution">
    <text evidence="2">The sequence shown here is derived from an EMBL/GenBank/DDBJ whole genome shotgun (WGS) entry which is preliminary data.</text>
</comment>
<proteinExistence type="predicted"/>
<reference evidence="2" key="1">
    <citation type="submission" date="2020-12" db="EMBL/GenBank/DDBJ databases">
        <title>The genome sequence of Inhella sp. 1Y17.</title>
        <authorList>
            <person name="Liu Y."/>
        </authorList>
    </citation>
    <scope>NUCLEOTIDE SEQUENCE</scope>
    <source>
        <strain evidence="2">1Y17</strain>
    </source>
</reference>
<dbReference type="InterPro" id="IPR050026">
    <property type="entry name" value="PHA_gran_PhaM_N"/>
</dbReference>
<sequence length="264" mass="27276">MSDASFSKFVPGFEFLQGLVKNAGTALPGIGQWVAPTLNPEELGKRIEELRTVQFWLEQNARMLAATIQALEVQRMTLSTLKTMNVPLHELKEVLKVPTPDISAFPGTLPGMEPALQAANVGKKVAKAAVKGAVSGASKVAKAAAGEKKEAPALGVDPMQWWNALSQQFSQVAANAMKDSATEAAKGLASSLVKQSIDAAGDTLRKAASVPQAVMDAAGGMARSSAGKPAAKAAAASPALAPSPAKRPTSRPAKAAKKTARKSA</sequence>
<dbReference type="NCBIfam" id="NF043076">
    <property type="entry name" value="PHA_gran_PhaM"/>
    <property type="match status" value="1"/>
</dbReference>
<name>A0A931NDH8_9BURK</name>
<evidence type="ECO:0000313" key="3">
    <source>
        <dbReference type="Proteomes" id="UP000613266"/>
    </source>
</evidence>
<feature type="region of interest" description="Disordered" evidence="1">
    <location>
        <begin position="221"/>
        <end position="264"/>
    </location>
</feature>
<feature type="compositionally biased region" description="Basic residues" evidence="1">
    <location>
        <begin position="254"/>
        <end position="264"/>
    </location>
</feature>
<feature type="compositionally biased region" description="Low complexity" evidence="1">
    <location>
        <begin position="222"/>
        <end position="253"/>
    </location>
</feature>
<gene>
    <name evidence="2" type="ORF">I7X39_07230</name>
</gene>
<evidence type="ECO:0000313" key="2">
    <source>
        <dbReference type="EMBL" id="MBH9576692.1"/>
    </source>
</evidence>
<dbReference type="RefSeq" id="WP_198110312.1">
    <property type="nucleotide sequence ID" value="NZ_JAEDAK010000004.1"/>
</dbReference>